<proteinExistence type="predicted"/>
<reference evidence="3" key="1">
    <citation type="submission" date="2022-08" db="UniProtKB">
        <authorList>
            <consortium name="EnsemblMetazoa"/>
        </authorList>
    </citation>
    <scope>IDENTIFICATION</scope>
    <source>
        <strain evidence="3">05x7-T-G4-1.051#20</strain>
    </source>
</reference>
<name>A0A8W8LY11_MAGGI</name>
<keyword evidence="4" id="KW-1185">Reference proteome</keyword>
<feature type="transmembrane region" description="Helical" evidence="1">
    <location>
        <begin position="45"/>
        <end position="68"/>
    </location>
</feature>
<dbReference type="InterPro" id="IPR056691">
    <property type="entry name" value="DUF7789"/>
</dbReference>
<keyword evidence="1" id="KW-0472">Membrane</keyword>
<feature type="transmembrane region" description="Helical" evidence="1">
    <location>
        <begin position="218"/>
        <end position="238"/>
    </location>
</feature>
<protein>
    <recommendedName>
        <fullName evidence="2">DUF7789 domain-containing protein</fullName>
    </recommendedName>
</protein>
<feature type="transmembrane region" description="Helical" evidence="1">
    <location>
        <begin position="282"/>
        <end position="308"/>
    </location>
</feature>
<dbReference type="PANTHER" id="PTHR39299">
    <property type="entry name" value="TRANSMEMBRANE PROTEIN"/>
    <property type="match status" value="1"/>
</dbReference>
<evidence type="ECO:0000313" key="4">
    <source>
        <dbReference type="Proteomes" id="UP000005408"/>
    </source>
</evidence>
<keyword evidence="1" id="KW-1133">Transmembrane helix</keyword>
<feature type="transmembrane region" description="Helical" evidence="1">
    <location>
        <begin position="80"/>
        <end position="102"/>
    </location>
</feature>
<evidence type="ECO:0000313" key="3">
    <source>
        <dbReference type="EnsemblMetazoa" id="G30659.4:cds"/>
    </source>
</evidence>
<dbReference type="Pfam" id="PF25044">
    <property type="entry name" value="DUF7789"/>
    <property type="match status" value="2"/>
</dbReference>
<feature type="domain" description="DUF7789" evidence="2">
    <location>
        <begin position="32"/>
        <end position="160"/>
    </location>
</feature>
<accession>A0A8W8LY11</accession>
<keyword evidence="1" id="KW-0812">Transmembrane</keyword>
<dbReference type="Proteomes" id="UP000005408">
    <property type="component" value="Unassembled WGS sequence"/>
</dbReference>
<dbReference type="PANTHER" id="PTHR39299:SF1">
    <property type="entry name" value="TRANSMEMBRANE PROTEIN"/>
    <property type="match status" value="1"/>
</dbReference>
<feature type="transmembrane region" description="Helical" evidence="1">
    <location>
        <begin position="245"/>
        <end position="262"/>
    </location>
</feature>
<organism evidence="3 4">
    <name type="scientific">Magallana gigas</name>
    <name type="common">Pacific oyster</name>
    <name type="synonym">Crassostrea gigas</name>
    <dbReference type="NCBI Taxonomy" id="29159"/>
    <lineage>
        <taxon>Eukaryota</taxon>
        <taxon>Metazoa</taxon>
        <taxon>Spiralia</taxon>
        <taxon>Lophotrochozoa</taxon>
        <taxon>Mollusca</taxon>
        <taxon>Bivalvia</taxon>
        <taxon>Autobranchia</taxon>
        <taxon>Pteriomorphia</taxon>
        <taxon>Ostreida</taxon>
        <taxon>Ostreoidea</taxon>
        <taxon>Ostreidae</taxon>
        <taxon>Magallana</taxon>
    </lineage>
</organism>
<feature type="transmembrane region" description="Helical" evidence="1">
    <location>
        <begin position="141"/>
        <end position="163"/>
    </location>
</feature>
<feature type="domain" description="DUF7789" evidence="2">
    <location>
        <begin position="171"/>
        <end position="304"/>
    </location>
</feature>
<feature type="transmembrane region" description="Helical" evidence="1">
    <location>
        <begin position="184"/>
        <end position="206"/>
    </location>
</feature>
<dbReference type="EnsemblMetazoa" id="G30659.4">
    <property type="protein sequence ID" value="G30659.4:cds"/>
    <property type="gene ID" value="G30659"/>
</dbReference>
<evidence type="ECO:0000256" key="1">
    <source>
        <dbReference type="SAM" id="Phobius"/>
    </source>
</evidence>
<feature type="transmembrane region" description="Helical" evidence="1">
    <location>
        <begin position="109"/>
        <end position="129"/>
    </location>
</feature>
<sequence length="408" mass="46102">MSASGDDVEDSTEYSRYGIKDAPQTAIATPLGQTRTCAGLNAKEASFLIISIVNILTALGLTLYRFITVIDEGNSGSADFTFALILIINGVFSIFYVFHGLLREKKYELYVLILAILVVMVYCIVEYIVNEKGRSTLKLVRLILVAVLAPPNIVLAWSVARHFGYLTFRIVGASEYLQHLYKQASIFSSLLKFDVQVTASFVILVLKDGTTVDTFKQVALSVGLPYSVLWNIYGWFILRREWKKQTWVFAFFGLAKPAYYIFQIIKEYSQLEDDATEGQKLIVYSTLVAGALGVLIWCVIMVELTIVYKNFGQGLKERAFDVLASEKTSLITGRRAVSMMGSAYEENIYSWSGKGYRTGQLIKIKDLYSVCRADLQVARNTTMVYQGRSKRTMWLIVVIWTDFRLIRK</sequence>
<dbReference type="AlphaFoldDB" id="A0A8W8LY11"/>
<evidence type="ECO:0000259" key="2">
    <source>
        <dbReference type="Pfam" id="PF25044"/>
    </source>
</evidence>